<evidence type="ECO:0000313" key="4">
    <source>
        <dbReference type="EMBL" id="TXK57488.1"/>
    </source>
</evidence>
<reference evidence="3 5" key="1">
    <citation type="submission" date="2019-05" db="EMBL/GenBank/DDBJ databases">
        <title>Draft genomes of eight strains of Campylobacter helveticus isolated from cats and a dog in New Zealand.</title>
        <authorList>
            <person name="Bojanic K."/>
            <person name="Midwinter A.C."/>
            <person name="Biggs P.J."/>
            <person name="Acke E."/>
            <person name="Cornelius A.J."/>
            <person name="Marshall J.C."/>
        </authorList>
    </citation>
    <scope>NUCLEOTIDE SEQUENCE [LARGE SCALE GENOMIC DNA]</scope>
    <source>
        <strain evidence="3 5">ACP123b</strain>
    </source>
</reference>
<gene>
    <name evidence="3" type="ORF">FDW42_01565</name>
    <name evidence="4" type="ORF">FVD16_04505</name>
</gene>
<evidence type="ECO:0000313" key="3">
    <source>
        <dbReference type="EMBL" id="TNB58647.1"/>
    </source>
</evidence>
<dbReference type="Proteomes" id="UP000321317">
    <property type="component" value="Unassembled WGS sequence"/>
</dbReference>
<dbReference type="PANTHER" id="PTHR35535:SF1">
    <property type="entry name" value="HEAT SHOCK PROTEIN HSLJ"/>
    <property type="match status" value="1"/>
</dbReference>
<protein>
    <submittedName>
        <fullName evidence="3">META domain-containing protein</fullName>
    </submittedName>
</protein>
<feature type="chain" id="PRO_5044027653" evidence="1">
    <location>
        <begin position="25"/>
        <end position="145"/>
    </location>
</feature>
<comment type="caution">
    <text evidence="3">The sequence shown here is derived from an EMBL/GenBank/DDBJ whole genome shotgun (WGS) entry which is preliminary data.</text>
</comment>
<evidence type="ECO:0000313" key="5">
    <source>
        <dbReference type="Proteomes" id="UP000306813"/>
    </source>
</evidence>
<proteinExistence type="predicted"/>
<accession>A0AAX2UKB4</accession>
<dbReference type="PROSITE" id="PS51257">
    <property type="entry name" value="PROKAR_LIPOPROTEIN"/>
    <property type="match status" value="1"/>
</dbReference>
<dbReference type="InterPro" id="IPR053147">
    <property type="entry name" value="Hsp_HslJ-like"/>
</dbReference>
<dbReference type="KEGG" id="chv:CHELV3228_1136"/>
<dbReference type="RefSeq" id="WP_082200021.1">
    <property type="nucleotide sequence ID" value="NZ_CAUWMG010000002.1"/>
</dbReference>
<keyword evidence="1" id="KW-0732">Signal</keyword>
<dbReference type="Gene3D" id="2.40.128.270">
    <property type="match status" value="1"/>
</dbReference>
<dbReference type="InterPro" id="IPR005184">
    <property type="entry name" value="DUF306_Meta_HslJ"/>
</dbReference>
<name>A0AAX2UKB4_9BACT</name>
<dbReference type="InterPro" id="IPR038670">
    <property type="entry name" value="HslJ-like_sf"/>
</dbReference>
<dbReference type="Pfam" id="PF03724">
    <property type="entry name" value="META"/>
    <property type="match status" value="1"/>
</dbReference>
<feature type="signal peptide" evidence="1">
    <location>
        <begin position="1"/>
        <end position="24"/>
    </location>
</feature>
<dbReference type="EMBL" id="VDBS01000015">
    <property type="protein sequence ID" value="TNB58647.1"/>
    <property type="molecule type" value="Genomic_DNA"/>
</dbReference>
<sequence>MKKMGIALASLALFVGCASHNASSEVGGKDTMKPLALEGQNLKIEKIVVGGKSFNPENMEENPNISFEKNKFYGSAGCNRFFGNYKKDDMNLQIDGAASTQMLCHPQSVMEFESTFLTNFNGNFKIINENDKIILESGETKIYLK</sequence>
<keyword evidence="6" id="KW-1185">Reference proteome</keyword>
<reference evidence="4 6" key="2">
    <citation type="submission" date="2019-08" db="EMBL/GenBank/DDBJ databases">
        <title>Rapid identification of Enteric Bacteria from Whole Genome Sequences (WGS) using Average Nucleotide Identity (ANI).</title>
        <authorList>
            <person name="Lane C."/>
        </authorList>
    </citation>
    <scope>NUCLEOTIDE SEQUENCE [LARGE SCALE GENOMIC DNA]</scope>
    <source>
        <strain evidence="4 6">D4984</strain>
    </source>
</reference>
<evidence type="ECO:0000313" key="6">
    <source>
        <dbReference type="Proteomes" id="UP000321317"/>
    </source>
</evidence>
<dbReference type="Proteomes" id="UP000306813">
    <property type="component" value="Unassembled WGS sequence"/>
</dbReference>
<dbReference type="GeneID" id="52037037"/>
<evidence type="ECO:0000256" key="1">
    <source>
        <dbReference type="SAM" id="SignalP"/>
    </source>
</evidence>
<evidence type="ECO:0000259" key="2">
    <source>
        <dbReference type="Pfam" id="PF03724"/>
    </source>
</evidence>
<dbReference type="EMBL" id="VRMA01000039">
    <property type="protein sequence ID" value="TXK57488.1"/>
    <property type="molecule type" value="Genomic_DNA"/>
</dbReference>
<organism evidence="3 5">
    <name type="scientific">Campylobacter helveticus</name>
    <dbReference type="NCBI Taxonomy" id="28898"/>
    <lineage>
        <taxon>Bacteria</taxon>
        <taxon>Pseudomonadati</taxon>
        <taxon>Campylobacterota</taxon>
        <taxon>Epsilonproteobacteria</taxon>
        <taxon>Campylobacterales</taxon>
        <taxon>Campylobacteraceae</taxon>
        <taxon>Campylobacter</taxon>
    </lineage>
</organism>
<dbReference type="AlphaFoldDB" id="A0AAX2UKB4"/>
<dbReference type="PANTHER" id="PTHR35535">
    <property type="entry name" value="HEAT SHOCK PROTEIN HSLJ"/>
    <property type="match status" value="1"/>
</dbReference>
<feature type="domain" description="DUF306" evidence="2">
    <location>
        <begin position="52"/>
        <end position="139"/>
    </location>
</feature>